<feature type="signal peptide" evidence="1">
    <location>
        <begin position="1"/>
        <end position="21"/>
    </location>
</feature>
<keyword evidence="1" id="KW-0732">Signal</keyword>
<dbReference type="RefSeq" id="WP_130603733.1">
    <property type="nucleotide sequence ID" value="NZ_CP034759.1"/>
</dbReference>
<organism evidence="2 3">
    <name type="scientific">Litorilituus sediminis</name>
    <dbReference type="NCBI Taxonomy" id="718192"/>
    <lineage>
        <taxon>Bacteria</taxon>
        <taxon>Pseudomonadati</taxon>
        <taxon>Pseudomonadota</taxon>
        <taxon>Gammaproteobacteria</taxon>
        <taxon>Alteromonadales</taxon>
        <taxon>Colwelliaceae</taxon>
        <taxon>Litorilituus</taxon>
    </lineage>
</organism>
<accession>A0A4P6P6F6</accession>
<sequence length="186" mass="20544">MKRNFIYSLCLAATLSACSSAPTHLIVAPDLQVAASNLYADKSAQLKVTDMRTSNHIVQILKPGEAATILSSSERLEKIIENTLQDNWQKQGLTFSNLANNQIDISIEKAIISVEQATMSYNTQSEIILQVRINNGSQTLTNTFKSRANSEGALKADIAVLERDFNQNLNTLLQQVMQSKDIKAFL</sequence>
<dbReference type="Proteomes" id="UP000290244">
    <property type="component" value="Chromosome"/>
</dbReference>
<protein>
    <recommendedName>
        <fullName evidence="4">Lipoprotein</fullName>
    </recommendedName>
</protein>
<evidence type="ECO:0008006" key="4">
    <source>
        <dbReference type="Google" id="ProtNLM"/>
    </source>
</evidence>
<dbReference type="Pfam" id="PF03923">
    <property type="entry name" value="Lipoprotein_16"/>
    <property type="match status" value="1"/>
</dbReference>
<dbReference type="EMBL" id="CP034759">
    <property type="protein sequence ID" value="QBG37064.1"/>
    <property type="molecule type" value="Genomic_DNA"/>
</dbReference>
<name>A0A4P6P6F6_9GAMM</name>
<proteinExistence type="predicted"/>
<feature type="chain" id="PRO_5020954656" description="Lipoprotein" evidence="1">
    <location>
        <begin position="22"/>
        <end position="186"/>
    </location>
</feature>
<dbReference type="InterPro" id="IPR005619">
    <property type="entry name" value="Uncharacterised_YajG"/>
</dbReference>
<gene>
    <name evidence="2" type="ORF">EMK97_15695</name>
</gene>
<keyword evidence="3" id="KW-1185">Reference proteome</keyword>
<reference evidence="2 3" key="1">
    <citation type="submission" date="2018-12" db="EMBL/GenBank/DDBJ databases">
        <title>Complete genome of Litorilituus sediminis.</title>
        <authorList>
            <person name="Liu A."/>
            <person name="Rong J."/>
        </authorList>
    </citation>
    <scope>NUCLEOTIDE SEQUENCE [LARGE SCALE GENOMIC DNA]</scope>
    <source>
        <strain evidence="2 3">JCM 17549</strain>
    </source>
</reference>
<dbReference type="OrthoDB" id="6226250at2"/>
<dbReference type="AlphaFoldDB" id="A0A4P6P6F6"/>
<dbReference type="KEGG" id="lsd:EMK97_15695"/>
<evidence type="ECO:0000256" key="1">
    <source>
        <dbReference type="SAM" id="SignalP"/>
    </source>
</evidence>
<evidence type="ECO:0000313" key="2">
    <source>
        <dbReference type="EMBL" id="QBG37064.1"/>
    </source>
</evidence>
<evidence type="ECO:0000313" key="3">
    <source>
        <dbReference type="Proteomes" id="UP000290244"/>
    </source>
</evidence>
<dbReference type="PROSITE" id="PS51257">
    <property type="entry name" value="PROKAR_LIPOPROTEIN"/>
    <property type="match status" value="1"/>
</dbReference>